<dbReference type="Proteomes" id="UP001176960">
    <property type="component" value="Unassembled WGS sequence"/>
</dbReference>
<name>A0AA35XX89_9PROT</name>
<dbReference type="Gene3D" id="1.20.120.1630">
    <property type="match status" value="1"/>
</dbReference>
<evidence type="ECO:0000256" key="1">
    <source>
        <dbReference type="ARBA" id="ARBA00004127"/>
    </source>
</evidence>
<organism evidence="6 7">
    <name type="scientific">Brytella acorum</name>
    <dbReference type="NCBI Taxonomy" id="2959299"/>
    <lineage>
        <taxon>Bacteria</taxon>
        <taxon>Pseudomonadati</taxon>
        <taxon>Pseudomonadota</taxon>
        <taxon>Alphaproteobacteria</taxon>
        <taxon>Acetobacterales</taxon>
        <taxon>Acetobacteraceae</taxon>
        <taxon>Brytella</taxon>
    </lineage>
</organism>
<keyword evidence="3 5" id="KW-1133">Transmembrane helix</keyword>
<accession>A0AA35XX89</accession>
<keyword evidence="2 5" id="KW-0812">Transmembrane</keyword>
<dbReference type="InterPro" id="IPR052527">
    <property type="entry name" value="Metal_cation-efflux_comp"/>
</dbReference>
<evidence type="ECO:0000256" key="2">
    <source>
        <dbReference type="ARBA" id="ARBA00022692"/>
    </source>
</evidence>
<dbReference type="EMBL" id="CATKSH010000020">
    <property type="protein sequence ID" value="CAI9121662.1"/>
    <property type="molecule type" value="Genomic_DNA"/>
</dbReference>
<evidence type="ECO:0000256" key="4">
    <source>
        <dbReference type="ARBA" id="ARBA00023136"/>
    </source>
</evidence>
<reference evidence="6" key="1">
    <citation type="submission" date="2023-03" db="EMBL/GenBank/DDBJ databases">
        <authorList>
            <person name="Cleenwerck I."/>
        </authorList>
    </citation>
    <scope>NUCLEOTIDE SEQUENCE</scope>
    <source>
        <strain evidence="6">LMG 32879</strain>
    </source>
</reference>
<evidence type="ECO:0000313" key="7">
    <source>
        <dbReference type="Proteomes" id="UP001176960"/>
    </source>
</evidence>
<dbReference type="InterPro" id="IPR007318">
    <property type="entry name" value="Phopholipid_MeTrfase"/>
</dbReference>
<keyword evidence="7" id="KW-1185">Reference proteome</keyword>
<proteinExistence type="predicted"/>
<protein>
    <submittedName>
        <fullName evidence="6">Isoprenylcysteine carboxylmethyltransferase family protein</fullName>
    </submittedName>
</protein>
<comment type="subcellular location">
    <subcellularLocation>
        <location evidence="1">Endomembrane system</location>
        <topology evidence="1">Multi-pass membrane protein</topology>
    </subcellularLocation>
</comment>
<gene>
    <name evidence="6" type="ORF">LMG32879_002511</name>
</gene>
<feature type="transmembrane region" description="Helical" evidence="5">
    <location>
        <begin position="124"/>
        <end position="146"/>
    </location>
</feature>
<dbReference type="GO" id="GO:0012505">
    <property type="term" value="C:endomembrane system"/>
    <property type="evidence" value="ECO:0007669"/>
    <property type="project" value="UniProtKB-SubCell"/>
</dbReference>
<feature type="transmembrane region" description="Helical" evidence="5">
    <location>
        <begin position="68"/>
        <end position="86"/>
    </location>
</feature>
<dbReference type="PANTHER" id="PTHR43847">
    <property type="entry name" value="BLL3993 PROTEIN"/>
    <property type="match status" value="1"/>
</dbReference>
<dbReference type="PANTHER" id="PTHR43847:SF1">
    <property type="entry name" value="BLL3993 PROTEIN"/>
    <property type="match status" value="1"/>
</dbReference>
<evidence type="ECO:0000256" key="3">
    <source>
        <dbReference type="ARBA" id="ARBA00022989"/>
    </source>
</evidence>
<feature type="transmembrane region" description="Helical" evidence="5">
    <location>
        <begin position="37"/>
        <end position="56"/>
    </location>
</feature>
<dbReference type="RefSeq" id="WP_289842843.1">
    <property type="nucleotide sequence ID" value="NZ_CATKSH010000020.1"/>
</dbReference>
<evidence type="ECO:0000256" key="5">
    <source>
        <dbReference type="SAM" id="Phobius"/>
    </source>
</evidence>
<evidence type="ECO:0000313" key="6">
    <source>
        <dbReference type="EMBL" id="CAI9121662.1"/>
    </source>
</evidence>
<comment type="caution">
    <text evidence="6">The sequence shown here is derived from an EMBL/GenBank/DDBJ whole genome shotgun (WGS) entry which is preliminary data.</text>
</comment>
<dbReference type="Pfam" id="PF04191">
    <property type="entry name" value="PEMT"/>
    <property type="match status" value="1"/>
</dbReference>
<dbReference type="AlphaFoldDB" id="A0AA35XX89"/>
<keyword evidence="4 5" id="KW-0472">Membrane</keyword>
<sequence>MRYVALLSVIAFTLGEIVLLVLRRSGSARVSRDRRSLTLFWIVLPVSITLACRASWSCPAGKLPWGTALGATGDLLVIAGLVLRWYSIWRLGRWFTVDVALAPGQTLLRDGPYRYIRHPSYSGALMTLCGLGFLLDNIFSLAIIFIPPLMVFLRRIAIEEQVMSEAFGPEWTAYRAHSWKLVPGLY</sequence>
<feature type="transmembrane region" description="Helical" evidence="5">
    <location>
        <begin position="6"/>
        <end position="25"/>
    </location>
</feature>